<protein>
    <recommendedName>
        <fullName evidence="4">ABC transporter permease</fullName>
    </recommendedName>
</protein>
<feature type="transmembrane region" description="Helical" evidence="1">
    <location>
        <begin position="231"/>
        <end position="249"/>
    </location>
</feature>
<evidence type="ECO:0000313" key="2">
    <source>
        <dbReference type="EMBL" id="NHA69005.1"/>
    </source>
</evidence>
<reference evidence="2" key="1">
    <citation type="submission" date="2020-03" db="EMBL/GenBank/DDBJ databases">
        <title>Phycicoccus flavus sp. nov., a novel endophytic actinobacterium isolated from branch of Kandelia candel.</title>
        <authorList>
            <person name="Tuo L."/>
        </authorList>
    </citation>
    <scope>NUCLEOTIDE SEQUENCE</scope>
    <source>
        <strain evidence="2">CMS6Z-2</strain>
    </source>
</reference>
<dbReference type="EMBL" id="SAYU02000044">
    <property type="protein sequence ID" value="NHA69005.1"/>
    <property type="molecule type" value="Genomic_DNA"/>
</dbReference>
<sequence>MTVLRTFGRTVAAEWLRLVTVRSTWVLLVLLALAVTALGALAGYDAAQGAGFDAPARTAWDDARFTLLFLLFGLVALSCVATASDYGTGGIVPTLQWTPRRGVLLAARTVVVAGVSVLVGMLLLTVAAALVAVQADGLGLSPDVGASTLGDTALVVGSGTVMGVGLGLLTRSTAGALVTAIGLLVVLPLVLGNLPYETLRTLAEHLPGTGAVVVVFGEGPSPETTAAQGRLTLLAWAAGTLLLGGLRLLRTDATR</sequence>
<evidence type="ECO:0000256" key="1">
    <source>
        <dbReference type="SAM" id="Phobius"/>
    </source>
</evidence>
<dbReference type="RefSeq" id="WP_165566691.1">
    <property type="nucleotide sequence ID" value="NZ_SAYU02000044.1"/>
</dbReference>
<organism evidence="2 3">
    <name type="scientific">Phycicoccus flavus</name>
    <dbReference type="NCBI Taxonomy" id="2502783"/>
    <lineage>
        <taxon>Bacteria</taxon>
        <taxon>Bacillati</taxon>
        <taxon>Actinomycetota</taxon>
        <taxon>Actinomycetes</taxon>
        <taxon>Micrococcales</taxon>
        <taxon>Intrasporangiaceae</taxon>
        <taxon>Phycicoccus</taxon>
    </lineage>
</organism>
<feature type="transmembrane region" description="Helical" evidence="1">
    <location>
        <begin position="152"/>
        <end position="169"/>
    </location>
</feature>
<feature type="transmembrane region" description="Helical" evidence="1">
    <location>
        <begin position="64"/>
        <end position="84"/>
    </location>
</feature>
<keyword evidence="3" id="KW-1185">Reference proteome</keyword>
<proteinExistence type="predicted"/>
<comment type="caution">
    <text evidence="2">The sequence shown here is derived from an EMBL/GenBank/DDBJ whole genome shotgun (WGS) entry which is preliminary data.</text>
</comment>
<keyword evidence="1" id="KW-0812">Transmembrane</keyword>
<feature type="transmembrane region" description="Helical" evidence="1">
    <location>
        <begin position="105"/>
        <end position="132"/>
    </location>
</feature>
<accession>A0A8T6R844</accession>
<feature type="transmembrane region" description="Helical" evidence="1">
    <location>
        <begin position="176"/>
        <end position="196"/>
    </location>
</feature>
<gene>
    <name evidence="2" type="ORF">EPD83_013225</name>
</gene>
<name>A0A8T6R844_9MICO</name>
<keyword evidence="1" id="KW-1133">Transmembrane helix</keyword>
<evidence type="ECO:0008006" key="4">
    <source>
        <dbReference type="Google" id="ProtNLM"/>
    </source>
</evidence>
<keyword evidence="1" id="KW-0472">Membrane</keyword>
<evidence type="ECO:0000313" key="3">
    <source>
        <dbReference type="Proteomes" id="UP000287866"/>
    </source>
</evidence>
<dbReference type="AlphaFoldDB" id="A0A8T6R844"/>
<dbReference type="Proteomes" id="UP000287866">
    <property type="component" value="Unassembled WGS sequence"/>
</dbReference>
<feature type="transmembrane region" description="Helical" evidence="1">
    <location>
        <begin position="25"/>
        <end position="44"/>
    </location>
</feature>